<accession>A6NQ83</accession>
<protein>
    <submittedName>
        <fullName evidence="1">Putative selenium-dependent hydroxylase accessory protein YqeC</fullName>
    </submittedName>
</protein>
<evidence type="ECO:0000313" key="1">
    <source>
        <dbReference type="EMBL" id="EDN01688.1"/>
    </source>
</evidence>
<dbReference type="InterPro" id="IPR027417">
    <property type="entry name" value="P-loop_NTPase"/>
</dbReference>
<dbReference type="InterPro" id="IPR036565">
    <property type="entry name" value="Mur-like_cat_sf"/>
</dbReference>
<evidence type="ECO:0000313" key="2">
    <source>
        <dbReference type="Proteomes" id="UP000003639"/>
    </source>
</evidence>
<dbReference type="eggNOG" id="COG1763">
    <property type="taxonomic scope" value="Bacteria"/>
</dbReference>
<dbReference type="GO" id="GO:0005524">
    <property type="term" value="F:ATP binding"/>
    <property type="evidence" value="ECO:0007669"/>
    <property type="project" value="InterPro"/>
</dbReference>
<dbReference type="STRING" id="411467.BACCAP_00353"/>
<dbReference type="EMBL" id="AAXG02000004">
    <property type="protein sequence ID" value="EDN01688.1"/>
    <property type="molecule type" value="Genomic_DNA"/>
</dbReference>
<organism evidence="1 2">
    <name type="scientific">Pseudoflavonifractor capillosus ATCC 29799</name>
    <dbReference type="NCBI Taxonomy" id="411467"/>
    <lineage>
        <taxon>Bacteria</taxon>
        <taxon>Bacillati</taxon>
        <taxon>Bacillota</taxon>
        <taxon>Clostridia</taxon>
        <taxon>Eubacteriales</taxon>
        <taxon>Oscillospiraceae</taxon>
        <taxon>Pseudoflavonifractor</taxon>
    </lineage>
</organism>
<proteinExistence type="predicted"/>
<sequence>MLCKIQHTRQGRPPGWKEKNRHMRLWDKLGLDMDRHRVIALVGGGGKTTTMYALAREAREAGKTVIVTTTTHILPHPALFMTDETDPAALRALVEQHGILTVGALDQKGKMTGGDVAACVAAADIVLAEADGARVRPLKVPADHEPVIPTQTSAVVALSGMDCLGRTVEDICHRPERVCALLDCGMDHVIVPADVAAILSSPSGSRKGVGEAVAFRCVLNKADTDERAKGAEEIAALLAQRDIPAVITAYPPEEQGGLSWFK</sequence>
<reference evidence="1 2" key="2">
    <citation type="submission" date="2007-06" db="EMBL/GenBank/DDBJ databases">
        <title>Draft genome sequence of Pseudoflavonifractor capillosus ATCC 29799.</title>
        <authorList>
            <person name="Sudarsanam P."/>
            <person name="Ley R."/>
            <person name="Guruge J."/>
            <person name="Turnbaugh P.J."/>
            <person name="Mahowald M."/>
            <person name="Liep D."/>
            <person name="Gordon J."/>
        </authorList>
    </citation>
    <scope>NUCLEOTIDE SEQUENCE [LARGE SCALE GENOMIC DNA]</scope>
    <source>
        <strain evidence="1 2">ATCC 29799</strain>
    </source>
</reference>
<dbReference type="Pfam" id="PF19842">
    <property type="entry name" value="YqeC"/>
    <property type="match status" value="1"/>
</dbReference>
<comment type="caution">
    <text evidence="1">The sequence shown here is derived from an EMBL/GenBank/DDBJ whole genome shotgun (WGS) entry which is preliminary data.</text>
</comment>
<dbReference type="SUPFAM" id="SSF53623">
    <property type="entry name" value="MurD-like peptide ligases, catalytic domain"/>
    <property type="match status" value="1"/>
</dbReference>
<name>A6NQ83_9FIRM</name>
<gene>
    <name evidence="1" type="primary">yqeC</name>
    <name evidence="1" type="ORF">BACCAP_00353</name>
</gene>
<reference evidence="1 2" key="1">
    <citation type="submission" date="2007-04" db="EMBL/GenBank/DDBJ databases">
        <authorList>
            <person name="Fulton L."/>
            <person name="Clifton S."/>
            <person name="Fulton B."/>
            <person name="Xu J."/>
            <person name="Minx P."/>
            <person name="Pepin K.H."/>
            <person name="Johnson M."/>
            <person name="Thiruvilangam P."/>
            <person name="Bhonagiri V."/>
            <person name="Nash W.E."/>
            <person name="Mardis E.R."/>
            <person name="Wilson R.K."/>
        </authorList>
    </citation>
    <scope>NUCLEOTIDE SEQUENCE [LARGE SCALE GENOMIC DNA]</scope>
    <source>
        <strain evidence="1 2">ATCC 29799</strain>
    </source>
</reference>
<dbReference type="Proteomes" id="UP000003639">
    <property type="component" value="Unassembled WGS sequence"/>
</dbReference>
<dbReference type="NCBIfam" id="TIGR03172">
    <property type="entry name" value="selenium cofactor biosynthesis protein YqeC"/>
    <property type="match status" value="1"/>
</dbReference>
<dbReference type="SUPFAM" id="SSF52540">
    <property type="entry name" value="P-loop containing nucleoside triphosphate hydrolases"/>
    <property type="match status" value="1"/>
</dbReference>
<dbReference type="InterPro" id="IPR017587">
    <property type="entry name" value="YqeC"/>
</dbReference>
<dbReference type="AlphaFoldDB" id="A6NQ83"/>
<keyword evidence="2" id="KW-1185">Reference proteome</keyword>